<evidence type="ECO:0000313" key="1">
    <source>
        <dbReference type="EMBL" id="JAH87542.1"/>
    </source>
</evidence>
<accession>A0A0E9WB14</accession>
<protein>
    <submittedName>
        <fullName evidence="1">Uncharacterized protein</fullName>
    </submittedName>
</protein>
<reference evidence="1" key="2">
    <citation type="journal article" date="2015" name="Fish Shellfish Immunol.">
        <title>Early steps in the European eel (Anguilla anguilla)-Vibrio vulnificus interaction in the gills: Role of the RtxA13 toxin.</title>
        <authorList>
            <person name="Callol A."/>
            <person name="Pajuelo D."/>
            <person name="Ebbesson L."/>
            <person name="Teles M."/>
            <person name="MacKenzie S."/>
            <person name="Amaro C."/>
        </authorList>
    </citation>
    <scope>NUCLEOTIDE SEQUENCE</scope>
</reference>
<organism evidence="1">
    <name type="scientific">Anguilla anguilla</name>
    <name type="common">European freshwater eel</name>
    <name type="synonym">Muraena anguilla</name>
    <dbReference type="NCBI Taxonomy" id="7936"/>
    <lineage>
        <taxon>Eukaryota</taxon>
        <taxon>Metazoa</taxon>
        <taxon>Chordata</taxon>
        <taxon>Craniata</taxon>
        <taxon>Vertebrata</taxon>
        <taxon>Euteleostomi</taxon>
        <taxon>Actinopterygii</taxon>
        <taxon>Neopterygii</taxon>
        <taxon>Teleostei</taxon>
        <taxon>Anguilliformes</taxon>
        <taxon>Anguillidae</taxon>
        <taxon>Anguilla</taxon>
    </lineage>
</organism>
<proteinExistence type="predicted"/>
<sequence length="47" mass="5476">MPCVVVFLFPSLTESLLQKKISFNLNGTTWLKKIKKRIKNNEGQLRI</sequence>
<name>A0A0E9WB14_ANGAN</name>
<reference evidence="1" key="1">
    <citation type="submission" date="2014-11" db="EMBL/GenBank/DDBJ databases">
        <authorList>
            <person name="Amaro Gonzalez C."/>
        </authorList>
    </citation>
    <scope>NUCLEOTIDE SEQUENCE</scope>
</reference>
<dbReference type="EMBL" id="GBXM01021035">
    <property type="protein sequence ID" value="JAH87542.1"/>
    <property type="molecule type" value="Transcribed_RNA"/>
</dbReference>
<dbReference type="AlphaFoldDB" id="A0A0E9WB14"/>